<sequence>MTSIDENRQIALRKLFGARNLPLPRGIMSVCSAHPLVIEATLRRAVVEGRAVLIEATCNQVNQEGGYTGMKPADFRRFIHSIAAKTGFPVERIILGGDHLGPNPWKKLPAEEAMIRAEAMVAAYVEAGFEKIHLDTSMGCAAEPLALADELTASRAARLAKIAEEAALRSGLRPPVYIIGTEVPPPGGATHVLEELELTKAEAALKTLAVHQTSFAKAGVASAMERVIGIVVQPGVEFGNANIALYRPDRAKNLIAALDEMPGMLFEAHSTDYQPTEALSALVDGGFAILKVGPGLTFALREALYGLDAIADVVAGKPRDTGLIARMETIMVEQPQYWSGHYNGNAEEERLQRHFSYSDRIRYYWPDPRASDAVDRLFNRLDDDIPETLISQHLGRLYPDVVLKRIVPKARELCLAAIDAALAPYATATATR</sequence>
<dbReference type="InterPro" id="IPR012062">
    <property type="entry name" value="GatZ/KbaZ-like"/>
</dbReference>
<dbReference type="PANTHER" id="PTHR32502:SF2">
    <property type="entry name" value="D-TAGATOSE-1,6-BISPHOSPHATE ALDOLASE SUBUNIT KBAZ"/>
    <property type="match status" value="1"/>
</dbReference>
<dbReference type="Gene3D" id="1.10.400.20">
    <property type="entry name" value="putative tagatose 6-phosphate kinase domain like"/>
    <property type="match status" value="1"/>
</dbReference>
<organism evidence="2 3">
    <name type="scientific">Phyllobacterium myrsinacearum</name>
    <dbReference type="NCBI Taxonomy" id="28101"/>
    <lineage>
        <taxon>Bacteria</taxon>
        <taxon>Pseudomonadati</taxon>
        <taxon>Pseudomonadota</taxon>
        <taxon>Alphaproteobacteria</taxon>
        <taxon>Hyphomicrobiales</taxon>
        <taxon>Phyllobacteriaceae</taxon>
        <taxon>Phyllobacterium</taxon>
    </lineage>
</organism>
<keyword evidence="3" id="KW-1185">Reference proteome</keyword>
<dbReference type="Gene3D" id="3.20.20.70">
    <property type="entry name" value="Aldolase class I"/>
    <property type="match status" value="1"/>
</dbReference>
<evidence type="ECO:0000256" key="1">
    <source>
        <dbReference type="ARBA" id="ARBA00005007"/>
    </source>
</evidence>
<dbReference type="GO" id="GO:0005886">
    <property type="term" value="C:plasma membrane"/>
    <property type="evidence" value="ECO:0007669"/>
    <property type="project" value="TreeGrafter"/>
</dbReference>
<dbReference type="Proteomes" id="UP000549052">
    <property type="component" value="Unassembled WGS sequence"/>
</dbReference>
<dbReference type="InterPro" id="IPR050303">
    <property type="entry name" value="GatZ_KbaZ_carbometab"/>
</dbReference>
<proteinExistence type="predicted"/>
<accession>A0A839EGA1</accession>
<evidence type="ECO:0000313" key="3">
    <source>
        <dbReference type="Proteomes" id="UP000549052"/>
    </source>
</evidence>
<comment type="pathway">
    <text evidence="1">Carbohydrate metabolism.</text>
</comment>
<dbReference type="Pfam" id="PF08013">
    <property type="entry name" value="GatZ_KbaZ-like"/>
    <property type="match status" value="1"/>
</dbReference>
<name>A0A839EGA1_9HYPH</name>
<dbReference type="PIRSF" id="PIRSF009264">
    <property type="entry name" value="TagBP_ald_AgaZ"/>
    <property type="match status" value="1"/>
</dbReference>
<dbReference type="SUPFAM" id="SSF51569">
    <property type="entry name" value="Aldolase"/>
    <property type="match status" value="1"/>
</dbReference>
<gene>
    <name evidence="2" type="ORF">FHW16_002931</name>
</gene>
<comment type="caution">
    <text evidence="2">The sequence shown here is derived from an EMBL/GenBank/DDBJ whole genome shotgun (WGS) entry which is preliminary data.</text>
</comment>
<dbReference type="EMBL" id="JACGXN010000003">
    <property type="protein sequence ID" value="MBA8879213.1"/>
    <property type="molecule type" value="Genomic_DNA"/>
</dbReference>
<evidence type="ECO:0000313" key="2">
    <source>
        <dbReference type="EMBL" id="MBA8879213.1"/>
    </source>
</evidence>
<dbReference type="RefSeq" id="WP_182549849.1">
    <property type="nucleotide sequence ID" value="NZ_JACGXN010000003.1"/>
</dbReference>
<dbReference type="GO" id="GO:0005975">
    <property type="term" value="P:carbohydrate metabolic process"/>
    <property type="evidence" value="ECO:0007669"/>
    <property type="project" value="InterPro"/>
</dbReference>
<dbReference type="NCBIfam" id="TIGR02810">
    <property type="entry name" value="agaZ_gatZ"/>
    <property type="match status" value="1"/>
</dbReference>
<protein>
    <submittedName>
        <fullName evidence="2">D-tagatose-1,6-bisphosphate aldolase subunit GatZ/KbaZ</fullName>
    </submittedName>
</protein>
<reference evidence="2 3" key="1">
    <citation type="submission" date="2020-07" db="EMBL/GenBank/DDBJ databases">
        <title>Genomic Encyclopedia of Type Strains, Phase IV (KMG-V): Genome sequencing to study the core and pangenomes of soil and plant-associated prokaryotes.</title>
        <authorList>
            <person name="Whitman W."/>
        </authorList>
    </citation>
    <scope>NUCLEOTIDE SEQUENCE [LARGE SCALE GENOMIC DNA]</scope>
    <source>
        <strain evidence="2 3">AN3</strain>
    </source>
</reference>
<dbReference type="PANTHER" id="PTHR32502">
    <property type="entry name" value="N-ACETYLGALACTOSAMINE PERMEASE II COMPONENT-RELATED"/>
    <property type="match status" value="1"/>
</dbReference>
<dbReference type="InterPro" id="IPR013785">
    <property type="entry name" value="Aldolase_TIM"/>
</dbReference>
<dbReference type="AlphaFoldDB" id="A0A839EGA1"/>
<dbReference type="GO" id="GO:0009401">
    <property type="term" value="P:phosphoenolpyruvate-dependent sugar phosphotransferase system"/>
    <property type="evidence" value="ECO:0007669"/>
    <property type="project" value="TreeGrafter"/>
</dbReference>